<name>A0A512BD17_9BACT</name>
<dbReference type="PROSITE" id="PS51257">
    <property type="entry name" value="PROKAR_LIPOPROTEIN"/>
    <property type="match status" value="1"/>
</dbReference>
<evidence type="ECO:0000256" key="1">
    <source>
        <dbReference type="SAM" id="SignalP"/>
    </source>
</evidence>
<feature type="signal peptide" evidence="1">
    <location>
        <begin position="1"/>
        <end position="19"/>
    </location>
</feature>
<accession>A0A512BD17</accession>
<keyword evidence="1" id="KW-0732">Signal</keyword>
<evidence type="ECO:0000313" key="3">
    <source>
        <dbReference type="Proteomes" id="UP000321513"/>
    </source>
</evidence>
<proteinExistence type="predicted"/>
<reference evidence="2 3" key="1">
    <citation type="submission" date="2019-07" db="EMBL/GenBank/DDBJ databases">
        <title>Whole genome shotgun sequence of Segetibacter aerophilus NBRC 106135.</title>
        <authorList>
            <person name="Hosoyama A."/>
            <person name="Uohara A."/>
            <person name="Ohji S."/>
            <person name="Ichikawa N."/>
        </authorList>
    </citation>
    <scope>NUCLEOTIDE SEQUENCE [LARGE SCALE GENOMIC DNA]</scope>
    <source>
        <strain evidence="2 3">NBRC 106135</strain>
    </source>
</reference>
<dbReference type="AlphaFoldDB" id="A0A512BD17"/>
<organism evidence="2 3">
    <name type="scientific">Segetibacter aerophilus</name>
    <dbReference type="NCBI Taxonomy" id="670293"/>
    <lineage>
        <taxon>Bacteria</taxon>
        <taxon>Pseudomonadati</taxon>
        <taxon>Bacteroidota</taxon>
        <taxon>Chitinophagia</taxon>
        <taxon>Chitinophagales</taxon>
        <taxon>Chitinophagaceae</taxon>
        <taxon>Segetibacter</taxon>
    </lineage>
</organism>
<dbReference type="OrthoDB" id="1263472at2"/>
<sequence length="108" mass="11980">MLKLKLFLPVASLAIVVVACNDKNEDVTDAVNKSGSVETAVHISHIDTANDELVTTHKIWVKNNVYKTVEYRDTIPSLGTENTVAENEDGDKKSVSVKKDYEIYITVK</sequence>
<comment type="caution">
    <text evidence="2">The sequence shown here is derived from an EMBL/GenBank/DDBJ whole genome shotgun (WGS) entry which is preliminary data.</text>
</comment>
<protein>
    <recommendedName>
        <fullName evidence="4">Lipoprotein</fullName>
    </recommendedName>
</protein>
<dbReference type="RefSeq" id="WP_147203978.1">
    <property type="nucleotide sequence ID" value="NZ_BJYT01000008.1"/>
</dbReference>
<dbReference type="EMBL" id="BJYT01000008">
    <property type="protein sequence ID" value="GEO09859.1"/>
    <property type="molecule type" value="Genomic_DNA"/>
</dbReference>
<feature type="chain" id="PRO_5021810319" description="Lipoprotein" evidence="1">
    <location>
        <begin position="20"/>
        <end position="108"/>
    </location>
</feature>
<keyword evidence="3" id="KW-1185">Reference proteome</keyword>
<evidence type="ECO:0008006" key="4">
    <source>
        <dbReference type="Google" id="ProtNLM"/>
    </source>
</evidence>
<dbReference type="Proteomes" id="UP000321513">
    <property type="component" value="Unassembled WGS sequence"/>
</dbReference>
<gene>
    <name evidence="2" type="ORF">SAE01_23550</name>
</gene>
<evidence type="ECO:0000313" key="2">
    <source>
        <dbReference type="EMBL" id="GEO09859.1"/>
    </source>
</evidence>